<gene>
    <name evidence="2" type="ORF">F0562_005707</name>
</gene>
<keyword evidence="3" id="KW-1185">Reference proteome</keyword>
<evidence type="ECO:0000313" key="3">
    <source>
        <dbReference type="Proteomes" id="UP000325577"/>
    </source>
</evidence>
<dbReference type="AlphaFoldDB" id="A0A5J5AJ21"/>
<sequence length="181" mass="18837">MKRESGEVGAVGEKGKTKGAWGNQEKERTGGDRGGDGERQRDEGSGGRRWSSVGIGIEGKVVKTGGDVMSSACVRVPVLIIGNCRRWGRRCGGVSDVGLWNGGRRSVKILVESIPTSGSGMANFGADLTRWLGGMGLWVQGRMVEGTPPASGSAAIVRSTAMGRRTTMAATKVGGCKIGRT</sequence>
<reference evidence="2 3" key="1">
    <citation type="submission" date="2019-09" db="EMBL/GenBank/DDBJ databases">
        <title>A chromosome-level genome assembly of the Chinese tupelo Nyssa sinensis.</title>
        <authorList>
            <person name="Yang X."/>
            <person name="Kang M."/>
            <person name="Yang Y."/>
            <person name="Xiong H."/>
            <person name="Wang M."/>
            <person name="Zhang Z."/>
            <person name="Wang Z."/>
            <person name="Wu H."/>
            <person name="Ma T."/>
            <person name="Liu J."/>
            <person name="Xi Z."/>
        </authorList>
    </citation>
    <scope>NUCLEOTIDE SEQUENCE [LARGE SCALE GENOMIC DNA]</scope>
    <source>
        <strain evidence="2">J267</strain>
        <tissue evidence="2">Leaf</tissue>
    </source>
</reference>
<feature type="region of interest" description="Disordered" evidence="1">
    <location>
        <begin position="1"/>
        <end position="52"/>
    </location>
</feature>
<proteinExistence type="predicted"/>
<protein>
    <submittedName>
        <fullName evidence="2">Uncharacterized protein</fullName>
    </submittedName>
</protein>
<evidence type="ECO:0000256" key="1">
    <source>
        <dbReference type="SAM" id="MobiDB-lite"/>
    </source>
</evidence>
<organism evidence="2 3">
    <name type="scientific">Nyssa sinensis</name>
    <dbReference type="NCBI Taxonomy" id="561372"/>
    <lineage>
        <taxon>Eukaryota</taxon>
        <taxon>Viridiplantae</taxon>
        <taxon>Streptophyta</taxon>
        <taxon>Embryophyta</taxon>
        <taxon>Tracheophyta</taxon>
        <taxon>Spermatophyta</taxon>
        <taxon>Magnoliopsida</taxon>
        <taxon>eudicotyledons</taxon>
        <taxon>Gunneridae</taxon>
        <taxon>Pentapetalae</taxon>
        <taxon>asterids</taxon>
        <taxon>Cornales</taxon>
        <taxon>Nyssaceae</taxon>
        <taxon>Nyssa</taxon>
    </lineage>
</organism>
<evidence type="ECO:0000313" key="2">
    <source>
        <dbReference type="EMBL" id="KAA8531003.1"/>
    </source>
</evidence>
<dbReference type="EMBL" id="CM018043">
    <property type="protein sequence ID" value="KAA8531003.1"/>
    <property type="molecule type" value="Genomic_DNA"/>
</dbReference>
<dbReference type="Proteomes" id="UP000325577">
    <property type="component" value="Linkage Group LG2"/>
</dbReference>
<feature type="compositionally biased region" description="Basic and acidic residues" evidence="1">
    <location>
        <begin position="24"/>
        <end position="46"/>
    </location>
</feature>
<name>A0A5J5AJ21_9ASTE</name>
<accession>A0A5J5AJ21</accession>